<feature type="coiled-coil region" evidence="1">
    <location>
        <begin position="35"/>
        <end position="83"/>
    </location>
</feature>
<evidence type="ECO:0000256" key="1">
    <source>
        <dbReference type="SAM" id="Coils"/>
    </source>
</evidence>
<gene>
    <name evidence="3" type="ORF">L5515_015418</name>
</gene>
<dbReference type="Proteomes" id="UP000829354">
    <property type="component" value="Chromosome II"/>
</dbReference>
<feature type="compositionally biased region" description="Basic and acidic residues" evidence="2">
    <location>
        <begin position="162"/>
        <end position="171"/>
    </location>
</feature>
<name>A0AAE9J8S4_CAEBR</name>
<proteinExistence type="predicted"/>
<feature type="compositionally biased region" description="Acidic residues" evidence="2">
    <location>
        <begin position="172"/>
        <end position="192"/>
    </location>
</feature>
<dbReference type="EMBL" id="CP092621">
    <property type="protein sequence ID" value="UMM20053.1"/>
    <property type="molecule type" value="Genomic_DNA"/>
</dbReference>
<evidence type="ECO:0000313" key="4">
    <source>
        <dbReference type="Proteomes" id="UP000829354"/>
    </source>
</evidence>
<accession>A0AAE9J8S4</accession>
<evidence type="ECO:0000256" key="2">
    <source>
        <dbReference type="SAM" id="MobiDB-lite"/>
    </source>
</evidence>
<sequence>MVKSPEAIENDYLKKELERVTKEYLKFASTWQTENDRLKLEAKEKTTALEDLHQKMQAMSLELAKVLIENNALRIENAQLLEDVVVEEAMEEEEQYEDGEEGEGYEDEEEEEKEDNEQGQYMEDEQVDGAQDEEEGLIEEDEEEEEVPYDPSMRYDYGDVYQYDREKKREVQDEEYEEAEYEEEEGEVDVVN</sequence>
<organism evidence="3 4">
    <name type="scientific">Caenorhabditis briggsae</name>
    <dbReference type="NCBI Taxonomy" id="6238"/>
    <lineage>
        <taxon>Eukaryota</taxon>
        <taxon>Metazoa</taxon>
        <taxon>Ecdysozoa</taxon>
        <taxon>Nematoda</taxon>
        <taxon>Chromadorea</taxon>
        <taxon>Rhabditida</taxon>
        <taxon>Rhabditina</taxon>
        <taxon>Rhabditomorpha</taxon>
        <taxon>Rhabditoidea</taxon>
        <taxon>Rhabditidae</taxon>
        <taxon>Peloderinae</taxon>
        <taxon>Caenorhabditis</taxon>
    </lineage>
</organism>
<evidence type="ECO:0000313" key="3">
    <source>
        <dbReference type="EMBL" id="UMM20053.1"/>
    </source>
</evidence>
<dbReference type="AlphaFoldDB" id="A0AAE9J8S4"/>
<keyword evidence="1" id="KW-0175">Coiled coil</keyword>
<feature type="compositionally biased region" description="Acidic residues" evidence="2">
    <location>
        <begin position="87"/>
        <end position="148"/>
    </location>
</feature>
<feature type="region of interest" description="Disordered" evidence="2">
    <location>
        <begin position="87"/>
        <end position="192"/>
    </location>
</feature>
<keyword evidence="4" id="KW-1185">Reference proteome</keyword>
<reference evidence="3 4" key="1">
    <citation type="submission" date="2022-04" db="EMBL/GenBank/DDBJ databases">
        <title>Chromosome-level reference genomes for two strains of Caenorhabditis briggsae: an improved platform for comparative genomics.</title>
        <authorList>
            <person name="Stevens L."/>
            <person name="Andersen E."/>
        </authorList>
    </citation>
    <scope>NUCLEOTIDE SEQUENCE [LARGE SCALE GENOMIC DNA]</scope>
    <source>
        <strain evidence="3">VX34</strain>
        <tissue evidence="3">Whole-organism</tissue>
    </source>
</reference>
<protein>
    <submittedName>
        <fullName evidence="3">Uncharacterized protein</fullName>
    </submittedName>
</protein>